<feature type="compositionally biased region" description="Polar residues" evidence="1">
    <location>
        <begin position="45"/>
        <end position="57"/>
    </location>
</feature>
<accession>A0A396HEM6</accession>
<evidence type="ECO:0000313" key="3">
    <source>
        <dbReference type="Proteomes" id="UP000265566"/>
    </source>
</evidence>
<dbReference type="AlphaFoldDB" id="A0A396HEM6"/>
<evidence type="ECO:0000313" key="2">
    <source>
        <dbReference type="EMBL" id="RHN49347.1"/>
    </source>
</evidence>
<feature type="compositionally biased region" description="Polar residues" evidence="1">
    <location>
        <begin position="1"/>
        <end position="24"/>
    </location>
</feature>
<proteinExistence type="predicted"/>
<sequence>MSRSAQSNNVNNDQPPSARANSGRPSGLSKVVPLVPASVPITLRPATSGNIPQTESISDGRKDRR</sequence>
<dbReference type="EMBL" id="PSQE01000007">
    <property type="protein sequence ID" value="RHN49347.1"/>
    <property type="molecule type" value="Genomic_DNA"/>
</dbReference>
<comment type="caution">
    <text evidence="2">The sequence shown here is derived from an EMBL/GenBank/DDBJ whole genome shotgun (WGS) entry which is preliminary data.</text>
</comment>
<name>A0A396HEM6_MEDTR</name>
<dbReference type="Proteomes" id="UP000265566">
    <property type="component" value="Chromosome 7"/>
</dbReference>
<dbReference type="Gramene" id="rna44167">
    <property type="protein sequence ID" value="RHN49347.1"/>
    <property type="gene ID" value="gene44167"/>
</dbReference>
<feature type="region of interest" description="Disordered" evidence="1">
    <location>
        <begin position="1"/>
        <end position="65"/>
    </location>
</feature>
<organism evidence="2 3">
    <name type="scientific">Medicago truncatula</name>
    <name type="common">Barrel medic</name>
    <name type="synonym">Medicago tribuloides</name>
    <dbReference type="NCBI Taxonomy" id="3880"/>
    <lineage>
        <taxon>Eukaryota</taxon>
        <taxon>Viridiplantae</taxon>
        <taxon>Streptophyta</taxon>
        <taxon>Embryophyta</taxon>
        <taxon>Tracheophyta</taxon>
        <taxon>Spermatophyta</taxon>
        <taxon>Magnoliopsida</taxon>
        <taxon>eudicotyledons</taxon>
        <taxon>Gunneridae</taxon>
        <taxon>Pentapetalae</taxon>
        <taxon>rosids</taxon>
        <taxon>fabids</taxon>
        <taxon>Fabales</taxon>
        <taxon>Fabaceae</taxon>
        <taxon>Papilionoideae</taxon>
        <taxon>50 kb inversion clade</taxon>
        <taxon>NPAAA clade</taxon>
        <taxon>Hologalegina</taxon>
        <taxon>IRL clade</taxon>
        <taxon>Trifolieae</taxon>
        <taxon>Medicago</taxon>
    </lineage>
</organism>
<reference evidence="3" key="1">
    <citation type="journal article" date="2018" name="Nat. Plants">
        <title>Whole-genome landscape of Medicago truncatula symbiotic genes.</title>
        <authorList>
            <person name="Pecrix Y."/>
            <person name="Staton S.E."/>
            <person name="Sallet E."/>
            <person name="Lelandais-Briere C."/>
            <person name="Moreau S."/>
            <person name="Carrere S."/>
            <person name="Blein T."/>
            <person name="Jardinaud M.F."/>
            <person name="Latrasse D."/>
            <person name="Zouine M."/>
            <person name="Zahm M."/>
            <person name="Kreplak J."/>
            <person name="Mayjonade B."/>
            <person name="Satge C."/>
            <person name="Perez M."/>
            <person name="Cauet S."/>
            <person name="Marande W."/>
            <person name="Chantry-Darmon C."/>
            <person name="Lopez-Roques C."/>
            <person name="Bouchez O."/>
            <person name="Berard A."/>
            <person name="Debelle F."/>
            <person name="Munos S."/>
            <person name="Bendahmane A."/>
            <person name="Berges H."/>
            <person name="Niebel A."/>
            <person name="Buitink J."/>
            <person name="Frugier F."/>
            <person name="Benhamed M."/>
            <person name="Crespi M."/>
            <person name="Gouzy J."/>
            <person name="Gamas P."/>
        </authorList>
    </citation>
    <scope>NUCLEOTIDE SEQUENCE [LARGE SCALE GENOMIC DNA]</scope>
    <source>
        <strain evidence="3">cv. Jemalong A17</strain>
    </source>
</reference>
<evidence type="ECO:0000256" key="1">
    <source>
        <dbReference type="SAM" id="MobiDB-lite"/>
    </source>
</evidence>
<protein>
    <submittedName>
        <fullName evidence="2">Uncharacterized protein</fullName>
    </submittedName>
</protein>
<gene>
    <name evidence="2" type="ORF">MtrunA17_Chr7g0273541</name>
</gene>